<reference evidence="3 4" key="1">
    <citation type="journal article" date="2019" name="Genome Biol. Evol.">
        <title>Insights into the evolution of the New World diploid cottons (Gossypium, subgenus Houzingenia) based on genome sequencing.</title>
        <authorList>
            <person name="Grover C.E."/>
            <person name="Arick M.A. 2nd"/>
            <person name="Thrash A."/>
            <person name="Conover J.L."/>
            <person name="Sanders W.S."/>
            <person name="Peterson D.G."/>
            <person name="Frelichowski J.E."/>
            <person name="Scheffler J.A."/>
            <person name="Scheffler B.E."/>
            <person name="Wendel J.F."/>
        </authorList>
    </citation>
    <scope>NUCLEOTIDE SEQUENCE [LARGE SCALE GENOMIC DNA]</scope>
    <source>
        <strain evidence="3">4</strain>
        <tissue evidence="3">Leaf</tissue>
    </source>
</reference>
<keyword evidence="1" id="KW-0677">Repeat</keyword>
<organism evidence="3 4">
    <name type="scientific">Gossypium laxum</name>
    <dbReference type="NCBI Taxonomy" id="34288"/>
    <lineage>
        <taxon>Eukaryota</taxon>
        <taxon>Viridiplantae</taxon>
        <taxon>Streptophyta</taxon>
        <taxon>Embryophyta</taxon>
        <taxon>Tracheophyta</taxon>
        <taxon>Spermatophyta</taxon>
        <taxon>Magnoliopsida</taxon>
        <taxon>eudicotyledons</taxon>
        <taxon>Gunneridae</taxon>
        <taxon>Pentapetalae</taxon>
        <taxon>rosids</taxon>
        <taxon>malvids</taxon>
        <taxon>Malvales</taxon>
        <taxon>Malvaceae</taxon>
        <taxon>Malvoideae</taxon>
        <taxon>Gossypium</taxon>
    </lineage>
</organism>
<dbReference type="Pfam" id="PF23598">
    <property type="entry name" value="LRR_14"/>
    <property type="match status" value="1"/>
</dbReference>
<accession>A0A7J8YV69</accession>
<keyword evidence="4" id="KW-1185">Reference proteome</keyword>
<evidence type="ECO:0000313" key="4">
    <source>
        <dbReference type="Proteomes" id="UP000593574"/>
    </source>
</evidence>
<evidence type="ECO:0000259" key="2">
    <source>
        <dbReference type="Pfam" id="PF23598"/>
    </source>
</evidence>
<dbReference type="EMBL" id="JABEZV010000001">
    <property type="protein sequence ID" value="MBA0703476.1"/>
    <property type="molecule type" value="Genomic_DNA"/>
</dbReference>
<dbReference type="Proteomes" id="UP000593574">
    <property type="component" value="Unassembled WGS sequence"/>
</dbReference>
<dbReference type="InterPro" id="IPR055414">
    <property type="entry name" value="LRR_R13L4/SHOC2-like"/>
</dbReference>
<dbReference type="SUPFAM" id="SSF52047">
    <property type="entry name" value="RNI-like"/>
    <property type="match status" value="1"/>
</dbReference>
<proteinExistence type="predicted"/>
<feature type="domain" description="Disease resistance R13L4/SHOC-2-like LRR" evidence="2">
    <location>
        <begin position="123"/>
        <end position="239"/>
    </location>
</feature>
<name>A0A7J8YV69_9ROSI</name>
<evidence type="ECO:0000313" key="3">
    <source>
        <dbReference type="EMBL" id="MBA0703476.1"/>
    </source>
</evidence>
<dbReference type="AlphaFoldDB" id="A0A7J8YV69"/>
<dbReference type="Gene3D" id="3.80.10.10">
    <property type="entry name" value="Ribonuclease Inhibitor"/>
    <property type="match status" value="1"/>
</dbReference>
<gene>
    <name evidence="3" type="ORF">Golax_015797</name>
</gene>
<sequence length="358" mass="40546">MGQARDCRVRDLMREVILSKWDELNLIQTLVGNLESFKGKARHLSLYDRANNNFPGSSSKSQVHSIIAFQVDFKFLKEVDFAGVPLSYVSEELGDLLHLRYSSLRGENATRVHSAGVDTLEGDEFCVELGRLKKLKKLGSSMLKPKHGVAFCTAIEQMNKRQSLSITSIKDEEFLQLQSMSYPPVSLRKLCLRGRLTKLPNWVSKVHNLVRIGLHWSRISDDSLKILGVLPKLLKLTIDEGAFPSLEWLSIGPSPYLEELPWTISCLNSLKHLALHNMPVPHSFARRLVPNEGTDHWKVKHIPNAVFCYTNGSMQSYVYKLGDQRLLQLRDLLCFMQESMAPIAEVHLTQNDGGKNPK</sequence>
<dbReference type="InterPro" id="IPR032675">
    <property type="entry name" value="LRR_dom_sf"/>
</dbReference>
<protein>
    <recommendedName>
        <fullName evidence="2">Disease resistance R13L4/SHOC-2-like LRR domain-containing protein</fullName>
    </recommendedName>
</protein>
<evidence type="ECO:0000256" key="1">
    <source>
        <dbReference type="ARBA" id="ARBA00022737"/>
    </source>
</evidence>
<comment type="caution">
    <text evidence="3">The sequence shown here is derived from an EMBL/GenBank/DDBJ whole genome shotgun (WGS) entry which is preliminary data.</text>
</comment>